<evidence type="ECO:0000256" key="1">
    <source>
        <dbReference type="ARBA" id="ARBA00011040"/>
    </source>
</evidence>
<evidence type="ECO:0000313" key="3">
    <source>
        <dbReference type="EMBL" id="CAD6198541.1"/>
    </source>
</evidence>
<dbReference type="InterPro" id="IPR027417">
    <property type="entry name" value="P-loop_NTPase"/>
</dbReference>
<proteinExistence type="inferred from homology"/>
<comment type="similarity">
    <text evidence="1">Belongs to the arsA ATPase family.</text>
</comment>
<name>A0A8S1HVJ3_9PELO</name>
<dbReference type="OrthoDB" id="1770at2759"/>
<dbReference type="Gene3D" id="3.40.50.300">
    <property type="entry name" value="P-loop containing nucleotide triphosphate hydrolases"/>
    <property type="match status" value="1"/>
</dbReference>
<dbReference type="CDD" id="cd02035">
    <property type="entry name" value="ArsA"/>
    <property type="match status" value="1"/>
</dbReference>
<gene>
    <name evidence="3" type="ORF">CAUJ_LOCUS14447</name>
</gene>
<evidence type="ECO:0000259" key="2">
    <source>
        <dbReference type="Pfam" id="PF02374"/>
    </source>
</evidence>
<dbReference type="GO" id="GO:0005524">
    <property type="term" value="F:ATP binding"/>
    <property type="evidence" value="ECO:0007669"/>
    <property type="project" value="InterPro"/>
</dbReference>
<dbReference type="Proteomes" id="UP000835052">
    <property type="component" value="Unassembled WGS sequence"/>
</dbReference>
<accession>A0A8S1HVJ3</accession>
<dbReference type="InterPro" id="IPR016300">
    <property type="entry name" value="ATPase_ArsA/GET3"/>
</dbReference>
<dbReference type="InterPro" id="IPR025723">
    <property type="entry name" value="ArsA/GET3_ATPase-like"/>
</dbReference>
<feature type="domain" description="ArsA/GET3 Anion-transporting ATPase-like" evidence="2">
    <location>
        <begin position="20"/>
        <end position="147"/>
    </location>
</feature>
<dbReference type="EMBL" id="CAJGYM010000129">
    <property type="protein sequence ID" value="CAD6198541.1"/>
    <property type="molecule type" value="Genomic_DNA"/>
</dbReference>
<protein>
    <recommendedName>
        <fullName evidence="2">ArsA/GET3 Anion-transporting ATPase-like domain-containing protein</fullName>
    </recommendedName>
</protein>
<dbReference type="PANTHER" id="PTHR10803">
    <property type="entry name" value="ARSENICAL PUMP-DRIVING ATPASE ARSENITE-TRANSLOCATING ATPASE"/>
    <property type="match status" value="1"/>
</dbReference>
<organism evidence="3 4">
    <name type="scientific">Caenorhabditis auriculariae</name>
    <dbReference type="NCBI Taxonomy" id="2777116"/>
    <lineage>
        <taxon>Eukaryota</taxon>
        <taxon>Metazoa</taxon>
        <taxon>Ecdysozoa</taxon>
        <taxon>Nematoda</taxon>
        <taxon>Chromadorea</taxon>
        <taxon>Rhabditida</taxon>
        <taxon>Rhabditina</taxon>
        <taxon>Rhabditomorpha</taxon>
        <taxon>Rhabditoidea</taxon>
        <taxon>Rhabditidae</taxon>
        <taxon>Peloderinae</taxon>
        <taxon>Caenorhabditis</taxon>
    </lineage>
</organism>
<sequence>MASDPLEPSISNILEQKTLKWIFVGGKGGVGKTTCSCSIASQLAKVRDRVLLISTDPAHNISDAFAQKFTKSPTLVNGFENLFAMEIDSNPATDSTDFADLETMFQNAANGSGTDGLSMGRDFLQQFAGGLPGIDEAMSFSEMMKVCLKKLSD</sequence>
<keyword evidence="4" id="KW-1185">Reference proteome</keyword>
<dbReference type="PANTHER" id="PTHR10803:SF3">
    <property type="entry name" value="ATPASE GET3"/>
    <property type="match status" value="1"/>
</dbReference>
<evidence type="ECO:0000313" key="4">
    <source>
        <dbReference type="Proteomes" id="UP000835052"/>
    </source>
</evidence>
<comment type="caution">
    <text evidence="3">The sequence shown here is derived from an EMBL/GenBank/DDBJ whole genome shotgun (WGS) entry which is preliminary data.</text>
</comment>
<dbReference type="SUPFAM" id="SSF52540">
    <property type="entry name" value="P-loop containing nucleoside triphosphate hydrolases"/>
    <property type="match status" value="1"/>
</dbReference>
<dbReference type="Pfam" id="PF02374">
    <property type="entry name" value="ArsA_ATPase"/>
    <property type="match status" value="1"/>
</dbReference>
<reference evidence="3" key="1">
    <citation type="submission" date="2020-10" db="EMBL/GenBank/DDBJ databases">
        <authorList>
            <person name="Kikuchi T."/>
        </authorList>
    </citation>
    <scope>NUCLEOTIDE SEQUENCE</scope>
    <source>
        <strain evidence="3">NKZ352</strain>
    </source>
</reference>
<dbReference type="GO" id="GO:0043529">
    <property type="term" value="C:GET complex"/>
    <property type="evidence" value="ECO:0007669"/>
    <property type="project" value="TreeGrafter"/>
</dbReference>
<dbReference type="GO" id="GO:0071816">
    <property type="term" value="P:tail-anchored membrane protein insertion into ER membrane"/>
    <property type="evidence" value="ECO:0007669"/>
    <property type="project" value="TreeGrafter"/>
</dbReference>
<dbReference type="GO" id="GO:0016887">
    <property type="term" value="F:ATP hydrolysis activity"/>
    <property type="evidence" value="ECO:0007669"/>
    <property type="project" value="InterPro"/>
</dbReference>
<dbReference type="AlphaFoldDB" id="A0A8S1HVJ3"/>